<dbReference type="GO" id="GO:0045540">
    <property type="term" value="P:regulation of cholesterol biosynthetic process"/>
    <property type="evidence" value="ECO:0007669"/>
    <property type="project" value="TreeGrafter"/>
</dbReference>
<evidence type="ECO:0000256" key="3">
    <source>
        <dbReference type="ARBA" id="ARBA00022692"/>
    </source>
</evidence>
<dbReference type="GO" id="GO:0032936">
    <property type="term" value="C:SREBP-SCAP complex"/>
    <property type="evidence" value="ECO:0007669"/>
    <property type="project" value="TreeGrafter"/>
</dbReference>
<evidence type="ECO:0000256" key="6">
    <source>
        <dbReference type="ARBA" id="ARBA00022989"/>
    </source>
</evidence>
<dbReference type="Pfam" id="PF00400">
    <property type="entry name" value="WD40"/>
    <property type="match status" value="2"/>
</dbReference>
<organism evidence="12 13">
    <name type="scientific">Acrobeloides nanus</name>
    <dbReference type="NCBI Taxonomy" id="290746"/>
    <lineage>
        <taxon>Eukaryota</taxon>
        <taxon>Metazoa</taxon>
        <taxon>Ecdysozoa</taxon>
        <taxon>Nematoda</taxon>
        <taxon>Chromadorea</taxon>
        <taxon>Rhabditida</taxon>
        <taxon>Tylenchina</taxon>
        <taxon>Cephalobomorpha</taxon>
        <taxon>Cephaloboidea</taxon>
        <taxon>Cephalobidae</taxon>
        <taxon>Acrobeloides</taxon>
    </lineage>
</organism>
<feature type="compositionally biased region" description="Low complexity" evidence="10">
    <location>
        <begin position="367"/>
        <end position="378"/>
    </location>
</feature>
<proteinExistence type="predicted"/>
<dbReference type="SMART" id="SM00320">
    <property type="entry name" value="WD40"/>
    <property type="match status" value="3"/>
</dbReference>
<feature type="region of interest" description="Disordered" evidence="10">
    <location>
        <begin position="321"/>
        <end position="378"/>
    </location>
</feature>
<evidence type="ECO:0000313" key="12">
    <source>
        <dbReference type="Proteomes" id="UP000887540"/>
    </source>
</evidence>
<evidence type="ECO:0000256" key="10">
    <source>
        <dbReference type="SAM" id="MobiDB-lite"/>
    </source>
</evidence>
<dbReference type="InterPro" id="IPR019775">
    <property type="entry name" value="WD40_repeat_CS"/>
</dbReference>
<evidence type="ECO:0000256" key="1">
    <source>
        <dbReference type="ARBA" id="ARBA00004477"/>
    </source>
</evidence>
<dbReference type="Gene3D" id="2.130.10.10">
    <property type="entry name" value="YVTN repeat-like/Quinoprotein amine dehydrogenase"/>
    <property type="match status" value="2"/>
</dbReference>
<keyword evidence="4" id="KW-0677">Repeat</keyword>
<evidence type="ECO:0000256" key="11">
    <source>
        <dbReference type="SAM" id="Phobius"/>
    </source>
</evidence>
<keyword evidence="3 11" id="KW-0812">Transmembrane</keyword>
<keyword evidence="2 9" id="KW-0853">WD repeat</keyword>
<evidence type="ECO:0000256" key="2">
    <source>
        <dbReference type="ARBA" id="ARBA00022574"/>
    </source>
</evidence>
<dbReference type="PROSITE" id="PS00678">
    <property type="entry name" value="WD_REPEATS_1"/>
    <property type="match status" value="1"/>
</dbReference>
<dbReference type="GO" id="GO:0005789">
    <property type="term" value="C:endoplasmic reticulum membrane"/>
    <property type="evidence" value="ECO:0007669"/>
    <property type="project" value="UniProtKB-SubCell"/>
</dbReference>
<dbReference type="GO" id="GO:0000139">
    <property type="term" value="C:Golgi membrane"/>
    <property type="evidence" value="ECO:0007669"/>
    <property type="project" value="InterPro"/>
</dbReference>
<dbReference type="InterPro" id="IPR030225">
    <property type="entry name" value="SCAP"/>
</dbReference>
<dbReference type="InterPro" id="IPR001680">
    <property type="entry name" value="WD40_rpt"/>
</dbReference>
<evidence type="ECO:0000256" key="7">
    <source>
        <dbReference type="ARBA" id="ARBA00023136"/>
    </source>
</evidence>
<evidence type="ECO:0000313" key="13">
    <source>
        <dbReference type="WBParaSite" id="ACRNAN_Path_681.g2547.t1"/>
    </source>
</evidence>
<sequence length="685" mass="77653">MFNKKPQKLSRTFSESNVRMAGDLKAASGSVRTHRRTMSTDKINVSEFEGKEEIRVRKKYVRLWVLYYWTKTRFVQRMVMAFFALWVLCFGFLAHKFRLFDNLSSINSSVDDGFGVGHRILEMAPLEWGEWQRHTFNWWPVVFSEYNLTLSGRYITFIPPIVLSAEIPPDDLSLTYTYTKGGAPQTTLLHPEFSTTTPSNEYLKYRVYSLERQMAWMLVGSILLLFSVVISFILYVCFWDKWVSYRLAKKSAANQQQAQNKMQENKHMVELVPLAFFKHESPVECVSVLRPNTVVSASLDGRVLVWDAQSGVLKRNLTRAGISPNPSTENIARSRVSSTASNLEPQSRSSDPQLRQRSSASISIVRPSTAPNNSTPPTSGFTFLSEFNNKPPRSQIWCMCIKQSFVALGCSNGAVEISKWTDGQVLTSYDASNVGVLHITIRGNRIILVRLNGSLEILELTFSHRPEDPLKIHRLVALKAHQEPVTQLLCASYYAITASHDHTIKAFDIRTMRPSYILVGHNATVTSLCADEQINTLYSCCEEGMICYWDLDEGQLVRSLENDTGEPVDLACTSQLLIGYGSGLYFYLWDKFNGQLVTRITPAISEIVSDESRCIVVLNDQFVVTSNGKFVQFWDVDCKAIIRQLKLPGIVDSLHQLENNSVLCCSSNNMYRVNLLTTRESSKQN</sequence>
<name>A0A914C9U1_9BILA</name>
<dbReference type="PROSITE" id="PS50082">
    <property type="entry name" value="WD_REPEATS_2"/>
    <property type="match status" value="2"/>
</dbReference>
<dbReference type="InterPro" id="IPR015943">
    <property type="entry name" value="WD40/YVTN_repeat-like_dom_sf"/>
</dbReference>
<evidence type="ECO:0000256" key="4">
    <source>
        <dbReference type="ARBA" id="ARBA00022737"/>
    </source>
</evidence>
<keyword evidence="5" id="KW-0256">Endoplasmic reticulum</keyword>
<evidence type="ECO:0000256" key="5">
    <source>
        <dbReference type="ARBA" id="ARBA00022824"/>
    </source>
</evidence>
<reference evidence="13" key="1">
    <citation type="submission" date="2022-11" db="UniProtKB">
        <authorList>
            <consortium name="WormBaseParasite"/>
        </authorList>
    </citation>
    <scope>IDENTIFICATION</scope>
</reference>
<feature type="repeat" description="WD" evidence="9">
    <location>
        <begin position="276"/>
        <end position="316"/>
    </location>
</feature>
<dbReference type="PANTHER" id="PTHR46378">
    <property type="entry name" value="STEROL REGULATORY ELEMENT-BINDING PROTEIN CLEAVAGE-ACTIVATING PROTEIN"/>
    <property type="match status" value="1"/>
</dbReference>
<protein>
    <submittedName>
        <fullName evidence="13">Sterol regulatory element-binding protein cleavage-activating protein</fullName>
    </submittedName>
</protein>
<feature type="compositionally biased region" description="Polar residues" evidence="10">
    <location>
        <begin position="324"/>
        <end position="362"/>
    </location>
</feature>
<dbReference type="GO" id="GO:0032934">
    <property type="term" value="F:sterol binding"/>
    <property type="evidence" value="ECO:0007669"/>
    <property type="project" value="InterPro"/>
</dbReference>
<evidence type="ECO:0000256" key="9">
    <source>
        <dbReference type="PROSITE-ProRule" id="PRU00221"/>
    </source>
</evidence>
<dbReference type="Proteomes" id="UP000887540">
    <property type="component" value="Unplaced"/>
</dbReference>
<dbReference type="AlphaFoldDB" id="A0A914C9U1"/>
<keyword evidence="7 11" id="KW-0472">Membrane</keyword>
<feature type="repeat" description="WD" evidence="9">
    <location>
        <begin position="518"/>
        <end position="559"/>
    </location>
</feature>
<feature type="transmembrane region" description="Helical" evidence="11">
    <location>
        <begin position="214"/>
        <end position="236"/>
    </location>
</feature>
<keyword evidence="8" id="KW-0325">Glycoprotein</keyword>
<dbReference type="PANTHER" id="PTHR46378:SF1">
    <property type="entry name" value="STEROL REGULATORY ELEMENT-BINDING PROTEIN CLEAVAGE-ACTIVATING PROTEIN"/>
    <property type="match status" value="1"/>
</dbReference>
<evidence type="ECO:0000256" key="8">
    <source>
        <dbReference type="ARBA" id="ARBA00023180"/>
    </source>
</evidence>
<dbReference type="SUPFAM" id="SSF50978">
    <property type="entry name" value="WD40 repeat-like"/>
    <property type="match status" value="1"/>
</dbReference>
<feature type="transmembrane region" description="Helical" evidence="11">
    <location>
        <begin position="74"/>
        <end position="94"/>
    </location>
</feature>
<dbReference type="WBParaSite" id="ACRNAN_Path_681.g2547.t1">
    <property type="protein sequence ID" value="ACRNAN_Path_681.g2547.t1"/>
    <property type="gene ID" value="ACRNAN_Path_681.g2547"/>
</dbReference>
<dbReference type="InterPro" id="IPR036322">
    <property type="entry name" value="WD40_repeat_dom_sf"/>
</dbReference>
<keyword evidence="6 11" id="KW-1133">Transmembrane helix</keyword>
<keyword evidence="12" id="KW-1185">Reference proteome</keyword>
<dbReference type="GO" id="GO:0032933">
    <property type="term" value="P:SREBP signaling pathway"/>
    <property type="evidence" value="ECO:0007669"/>
    <property type="project" value="InterPro"/>
</dbReference>
<accession>A0A914C9U1</accession>
<comment type="subcellular location">
    <subcellularLocation>
        <location evidence="1">Endoplasmic reticulum membrane</location>
        <topology evidence="1">Multi-pass membrane protein</topology>
    </subcellularLocation>
</comment>